<dbReference type="AlphaFoldDB" id="A0A8H5D693"/>
<name>A0A8H5D693_9AGAR</name>
<keyword evidence="3" id="KW-1185">Reference proteome</keyword>
<protein>
    <submittedName>
        <fullName evidence="2">Uncharacterized protein</fullName>
    </submittedName>
</protein>
<dbReference type="Proteomes" id="UP000559027">
    <property type="component" value="Unassembled WGS sequence"/>
</dbReference>
<organism evidence="2 3">
    <name type="scientific">Leucocoprinus leucothites</name>
    <dbReference type="NCBI Taxonomy" id="201217"/>
    <lineage>
        <taxon>Eukaryota</taxon>
        <taxon>Fungi</taxon>
        <taxon>Dikarya</taxon>
        <taxon>Basidiomycota</taxon>
        <taxon>Agaricomycotina</taxon>
        <taxon>Agaricomycetes</taxon>
        <taxon>Agaricomycetidae</taxon>
        <taxon>Agaricales</taxon>
        <taxon>Agaricineae</taxon>
        <taxon>Agaricaceae</taxon>
        <taxon>Leucocoprinus</taxon>
    </lineage>
</organism>
<evidence type="ECO:0000256" key="1">
    <source>
        <dbReference type="SAM" id="MobiDB-lite"/>
    </source>
</evidence>
<accession>A0A8H5D693</accession>
<evidence type="ECO:0000313" key="2">
    <source>
        <dbReference type="EMBL" id="KAF5354255.1"/>
    </source>
</evidence>
<gene>
    <name evidence="2" type="ORF">D9756_006906</name>
</gene>
<comment type="caution">
    <text evidence="2">The sequence shown here is derived from an EMBL/GenBank/DDBJ whole genome shotgun (WGS) entry which is preliminary data.</text>
</comment>
<reference evidence="2 3" key="1">
    <citation type="journal article" date="2020" name="ISME J.">
        <title>Uncovering the hidden diversity of litter-decomposition mechanisms in mushroom-forming fungi.</title>
        <authorList>
            <person name="Floudas D."/>
            <person name="Bentzer J."/>
            <person name="Ahren D."/>
            <person name="Johansson T."/>
            <person name="Persson P."/>
            <person name="Tunlid A."/>
        </authorList>
    </citation>
    <scope>NUCLEOTIDE SEQUENCE [LARGE SCALE GENOMIC DNA]</scope>
    <source>
        <strain evidence="2 3">CBS 146.42</strain>
    </source>
</reference>
<proteinExistence type="predicted"/>
<evidence type="ECO:0000313" key="3">
    <source>
        <dbReference type="Proteomes" id="UP000559027"/>
    </source>
</evidence>
<feature type="region of interest" description="Disordered" evidence="1">
    <location>
        <begin position="89"/>
        <end position="136"/>
    </location>
</feature>
<dbReference type="EMBL" id="JAACJO010000009">
    <property type="protein sequence ID" value="KAF5354255.1"/>
    <property type="molecule type" value="Genomic_DNA"/>
</dbReference>
<sequence>MTWSPTVPRPLTNGSIDITYEQHRRSRYIPFPCNPSSHLEPPKVTMFGLSPRRCSCKGNNKHQTTGPPSSKLKNHRAVFLGPHLVVPQTNGAVPMEADSKPALTEPSAPPGEPSSNPAQMSSKKRARVDGSIGQST</sequence>